<dbReference type="EMBL" id="ABIB01000011">
    <property type="protein sequence ID" value="EDP95077.1"/>
    <property type="molecule type" value="Genomic_DNA"/>
</dbReference>
<accession>A9E6S0</accession>
<reference evidence="1 2" key="1">
    <citation type="journal article" date="2011" name="J. Bacteriol.">
        <title>Genome sequence of the algicidal bacterium Kordia algicida OT-1.</title>
        <authorList>
            <person name="Lee H.S."/>
            <person name="Kang S.G."/>
            <person name="Kwon K.K."/>
            <person name="Lee J.H."/>
            <person name="Kim S.J."/>
        </authorList>
    </citation>
    <scope>NUCLEOTIDE SEQUENCE [LARGE SCALE GENOMIC DNA]</scope>
    <source>
        <strain evidence="1 2">OT-1</strain>
    </source>
</reference>
<sequence length="661" mass="77714">MLMQLCKTNKLVIQINYSQLLTDYSIVKFSTTENYIKYGALILDEVGLKLSAKSIVFERGKSFYVLFDKNFISNIDLFKQLEKIEDGDKLSFKILDLNETKKIKQHSITQLVVNSIATPKHERLTYNNLTGKLYLFNTNHLRISKSKDKEQIFKIIGLEFYIDPNSCLQLNVKTFSNLLLNKSMDFSKKKMSAYPKYTFVHSTNTLRRILPSEKVSIDNQYILKQSIKKGTIEKSNIPFLDFSNLKEFKNSKIGILNDILNTINQKLSNYLQLDFKGTNIDHTIRHSNLFDFNNFDEDILLIDGIKDDYSNEYLESIKTELKKIIPNSRIKVSKAEDKYSFNIKLIHNKSFYLKYEHKDVYKPSLYIQHITLEDFKTNSKASLKAIVKELVIKNDINKNQVSIIDWSSFNFENNWIFGIRDKTDFYFLTIEPNGKIEFEKFESDLFNQNEYDELCDIYNENTNIEFIVKDDIGNVNIITRTNNYTIPEYQKISSILEKESREISITKSQVINAVNQVFDKEKASEYETQIISLENWNKDSLLNCFKNRIEKKKVVEKIQKDTGEILKSYFRDKTRYEILDSQLDIHSFKQDNSYYYFVGIKGKGIQQTISRASVIREITVYKNSEYIFDKLLPLMNVDFVKNGDLTVLPFPIKFLREWIKY</sequence>
<dbReference type="eggNOG" id="ENOG502Z8CZ">
    <property type="taxonomic scope" value="Bacteria"/>
</dbReference>
<dbReference type="AlphaFoldDB" id="A9E6S0"/>
<protein>
    <submittedName>
        <fullName evidence="1">Putative ATPase</fullName>
    </submittedName>
</protein>
<organism evidence="1 2">
    <name type="scientific">Kordia algicida OT-1</name>
    <dbReference type="NCBI Taxonomy" id="391587"/>
    <lineage>
        <taxon>Bacteria</taxon>
        <taxon>Pseudomonadati</taxon>
        <taxon>Bacteroidota</taxon>
        <taxon>Flavobacteriia</taxon>
        <taxon>Flavobacteriales</taxon>
        <taxon>Flavobacteriaceae</taxon>
        <taxon>Kordia</taxon>
    </lineage>
</organism>
<keyword evidence="2" id="KW-1185">Reference proteome</keyword>
<dbReference type="HOGENOM" id="CLU_024921_0_0_10"/>
<proteinExistence type="predicted"/>
<evidence type="ECO:0000313" key="2">
    <source>
        <dbReference type="Proteomes" id="UP000002945"/>
    </source>
</evidence>
<comment type="caution">
    <text evidence="1">The sequence shown here is derived from an EMBL/GenBank/DDBJ whole genome shotgun (WGS) entry which is preliminary data.</text>
</comment>
<dbReference type="STRING" id="391587.KAOT1_02039"/>
<name>A9E6S0_9FLAO</name>
<dbReference type="Proteomes" id="UP000002945">
    <property type="component" value="Unassembled WGS sequence"/>
</dbReference>
<evidence type="ECO:0000313" key="1">
    <source>
        <dbReference type="EMBL" id="EDP95077.1"/>
    </source>
</evidence>
<gene>
    <name evidence="1" type="ORF">KAOT1_02039</name>
</gene>